<comment type="subcellular location">
    <subcellularLocation>
        <location evidence="1">Membrane</location>
    </subcellularLocation>
</comment>
<feature type="domain" description="Ig-like" evidence="5">
    <location>
        <begin position="172"/>
        <end position="259"/>
    </location>
</feature>
<keyword evidence="3" id="KW-0393">Immunoglobulin domain</keyword>
<dbReference type="Proteomes" id="UP001152622">
    <property type="component" value="Chromosome 8"/>
</dbReference>
<evidence type="ECO:0000313" key="7">
    <source>
        <dbReference type="Proteomes" id="UP001152622"/>
    </source>
</evidence>
<protein>
    <recommendedName>
        <fullName evidence="5">Ig-like domain-containing protein</fullName>
    </recommendedName>
</protein>
<dbReference type="EMBL" id="JAINUF010000008">
    <property type="protein sequence ID" value="KAJ8352556.1"/>
    <property type="molecule type" value="Genomic_DNA"/>
</dbReference>
<keyword evidence="4" id="KW-1133">Transmembrane helix</keyword>
<evidence type="ECO:0000256" key="4">
    <source>
        <dbReference type="SAM" id="Phobius"/>
    </source>
</evidence>
<dbReference type="Pfam" id="PF07686">
    <property type="entry name" value="V-set"/>
    <property type="match status" value="1"/>
</dbReference>
<evidence type="ECO:0000259" key="5">
    <source>
        <dbReference type="PROSITE" id="PS50835"/>
    </source>
</evidence>
<keyword evidence="7" id="KW-1185">Reference proteome</keyword>
<dbReference type="AlphaFoldDB" id="A0A9Q1IUA6"/>
<evidence type="ECO:0000256" key="1">
    <source>
        <dbReference type="ARBA" id="ARBA00004370"/>
    </source>
</evidence>
<dbReference type="InterPro" id="IPR053896">
    <property type="entry name" value="BTN3A2-like_Ig-C"/>
</dbReference>
<dbReference type="InterPro" id="IPR013783">
    <property type="entry name" value="Ig-like_fold"/>
</dbReference>
<dbReference type="GO" id="GO:0005102">
    <property type="term" value="F:signaling receptor binding"/>
    <property type="evidence" value="ECO:0007669"/>
    <property type="project" value="TreeGrafter"/>
</dbReference>
<keyword evidence="4" id="KW-0812">Transmembrane</keyword>
<dbReference type="Pfam" id="PF22705">
    <property type="entry name" value="C2-set_3"/>
    <property type="match status" value="1"/>
</dbReference>
<gene>
    <name evidence="6" type="ORF">SKAU_G00240320</name>
</gene>
<reference evidence="6" key="1">
    <citation type="journal article" date="2023" name="Science">
        <title>Genome structures resolve the early diversification of teleost fishes.</title>
        <authorList>
            <person name="Parey E."/>
            <person name="Louis A."/>
            <person name="Montfort J."/>
            <person name="Bouchez O."/>
            <person name="Roques C."/>
            <person name="Iampietro C."/>
            <person name="Lluch J."/>
            <person name="Castinel A."/>
            <person name="Donnadieu C."/>
            <person name="Desvignes T."/>
            <person name="Floi Bucao C."/>
            <person name="Jouanno E."/>
            <person name="Wen M."/>
            <person name="Mejri S."/>
            <person name="Dirks R."/>
            <person name="Jansen H."/>
            <person name="Henkel C."/>
            <person name="Chen W.J."/>
            <person name="Zahm M."/>
            <person name="Cabau C."/>
            <person name="Klopp C."/>
            <person name="Thompson A.W."/>
            <person name="Robinson-Rechavi M."/>
            <person name="Braasch I."/>
            <person name="Lecointre G."/>
            <person name="Bobe J."/>
            <person name="Postlethwait J.H."/>
            <person name="Berthelot C."/>
            <person name="Roest Crollius H."/>
            <person name="Guiguen Y."/>
        </authorList>
    </citation>
    <scope>NUCLEOTIDE SEQUENCE</scope>
    <source>
        <strain evidence="6">WJC10195</strain>
    </source>
</reference>
<dbReference type="PANTHER" id="PTHR24100">
    <property type="entry name" value="BUTYROPHILIN"/>
    <property type="match status" value="1"/>
</dbReference>
<dbReference type="Gene3D" id="2.60.40.10">
    <property type="entry name" value="Immunoglobulins"/>
    <property type="match status" value="2"/>
</dbReference>
<organism evidence="6 7">
    <name type="scientific">Synaphobranchus kaupii</name>
    <name type="common">Kaup's arrowtooth eel</name>
    <dbReference type="NCBI Taxonomy" id="118154"/>
    <lineage>
        <taxon>Eukaryota</taxon>
        <taxon>Metazoa</taxon>
        <taxon>Chordata</taxon>
        <taxon>Craniata</taxon>
        <taxon>Vertebrata</taxon>
        <taxon>Euteleostomi</taxon>
        <taxon>Actinopterygii</taxon>
        <taxon>Neopterygii</taxon>
        <taxon>Teleostei</taxon>
        <taxon>Anguilliformes</taxon>
        <taxon>Synaphobranchidae</taxon>
        <taxon>Synaphobranchus</taxon>
    </lineage>
</organism>
<keyword evidence="2 4" id="KW-0472">Membrane</keyword>
<evidence type="ECO:0000256" key="3">
    <source>
        <dbReference type="ARBA" id="ARBA00023319"/>
    </source>
</evidence>
<name>A0A9Q1IUA6_SYNKA</name>
<dbReference type="InterPro" id="IPR007110">
    <property type="entry name" value="Ig-like_dom"/>
</dbReference>
<dbReference type="InterPro" id="IPR013106">
    <property type="entry name" value="Ig_V-set"/>
</dbReference>
<dbReference type="GO" id="GO:0009897">
    <property type="term" value="C:external side of plasma membrane"/>
    <property type="evidence" value="ECO:0007669"/>
    <property type="project" value="TreeGrafter"/>
</dbReference>
<dbReference type="SUPFAM" id="SSF48726">
    <property type="entry name" value="Immunoglobulin"/>
    <property type="match status" value="2"/>
</dbReference>
<evidence type="ECO:0000313" key="6">
    <source>
        <dbReference type="EMBL" id="KAJ8352556.1"/>
    </source>
</evidence>
<proteinExistence type="predicted"/>
<comment type="caution">
    <text evidence="6">The sequence shown here is derived from an EMBL/GenBank/DDBJ whole genome shotgun (WGS) entry which is preliminary data.</text>
</comment>
<dbReference type="InterPro" id="IPR050504">
    <property type="entry name" value="IgSF_BTN/MOG"/>
</dbReference>
<dbReference type="PROSITE" id="PS50835">
    <property type="entry name" value="IG_LIKE"/>
    <property type="match status" value="2"/>
</dbReference>
<sequence length="338" mass="37460">MSNPKAVRQSVTKRDALGLQGFFEWWSSPAVPHKDDMIGSSRSVPLAEPQTSTVPVDEVIVTLGQPALLSCHLGKLLDPKTTRIYWQTRNVEPKVLHAHNKGSEELDMQDDRYRNRTSIYGDLIHQGNLSLLISEAKAEDDNTELDVIVQENGLAHPYCSKRLRVTARFQKPEVNVSCLGGVGQLKIVCTSHGGFPEPKVNWTGLHRQDNNPPPMVTVNPNDSTYTIRSTLYVNLTKDQSATCYVTNPTSQETVNTSITPRVSCPDMYPPDHTTIVIICTAVLVIAIIGCPLVILLYKREWLTCSGPNQSGREVQDPALHPDETTGLHEMENHACCDT</sequence>
<evidence type="ECO:0000256" key="2">
    <source>
        <dbReference type="ARBA" id="ARBA00023136"/>
    </source>
</evidence>
<feature type="transmembrane region" description="Helical" evidence="4">
    <location>
        <begin position="275"/>
        <end position="297"/>
    </location>
</feature>
<feature type="domain" description="Ig-like" evidence="5">
    <location>
        <begin position="49"/>
        <end position="143"/>
    </location>
</feature>
<dbReference type="PANTHER" id="PTHR24100:SF151">
    <property type="entry name" value="ICOS LIGAND"/>
    <property type="match status" value="1"/>
</dbReference>
<dbReference type="OrthoDB" id="9898017at2759"/>
<dbReference type="GO" id="GO:0001817">
    <property type="term" value="P:regulation of cytokine production"/>
    <property type="evidence" value="ECO:0007669"/>
    <property type="project" value="TreeGrafter"/>
</dbReference>
<dbReference type="InterPro" id="IPR036179">
    <property type="entry name" value="Ig-like_dom_sf"/>
</dbReference>
<accession>A0A9Q1IUA6</accession>
<dbReference type="GO" id="GO:0050852">
    <property type="term" value="P:T cell receptor signaling pathway"/>
    <property type="evidence" value="ECO:0007669"/>
    <property type="project" value="TreeGrafter"/>
</dbReference>